<protein>
    <submittedName>
        <fullName evidence="1">Uncharacterized protein</fullName>
    </submittedName>
</protein>
<evidence type="ECO:0000313" key="1">
    <source>
        <dbReference type="Ensembl" id="ENSMUNP00000011427.2"/>
    </source>
</evidence>
<accession>A0A8V5GHF0</accession>
<reference evidence="1" key="1">
    <citation type="submission" date="2020-03" db="EMBL/GenBank/DDBJ databases">
        <title>Melopsittacus undulatus (budgerigar) genome, bMelUnd1, maternal haplotype with Z.</title>
        <authorList>
            <person name="Gedman G."/>
            <person name="Mountcastle J."/>
            <person name="Haase B."/>
            <person name="Formenti G."/>
            <person name="Wright T."/>
            <person name="Apodaca J."/>
            <person name="Pelan S."/>
            <person name="Chow W."/>
            <person name="Rhie A."/>
            <person name="Howe K."/>
            <person name="Fedrigo O."/>
            <person name="Jarvis E.D."/>
        </authorList>
    </citation>
    <scope>NUCLEOTIDE SEQUENCE [LARGE SCALE GENOMIC DNA]</scope>
</reference>
<reference evidence="1" key="3">
    <citation type="submission" date="2025-09" db="UniProtKB">
        <authorList>
            <consortium name="Ensembl"/>
        </authorList>
    </citation>
    <scope>IDENTIFICATION</scope>
</reference>
<organism evidence="1 2">
    <name type="scientific">Melopsittacus undulatus</name>
    <name type="common">Budgerigar</name>
    <name type="synonym">Psittacus undulatus</name>
    <dbReference type="NCBI Taxonomy" id="13146"/>
    <lineage>
        <taxon>Eukaryota</taxon>
        <taxon>Metazoa</taxon>
        <taxon>Chordata</taxon>
        <taxon>Craniata</taxon>
        <taxon>Vertebrata</taxon>
        <taxon>Euteleostomi</taxon>
        <taxon>Archelosauria</taxon>
        <taxon>Archosauria</taxon>
        <taxon>Dinosauria</taxon>
        <taxon>Saurischia</taxon>
        <taxon>Theropoda</taxon>
        <taxon>Coelurosauria</taxon>
        <taxon>Aves</taxon>
        <taxon>Neognathae</taxon>
        <taxon>Neoaves</taxon>
        <taxon>Telluraves</taxon>
        <taxon>Australaves</taxon>
        <taxon>Psittaciformes</taxon>
        <taxon>Psittaculidae</taxon>
        <taxon>Melopsittacus</taxon>
    </lineage>
</organism>
<dbReference type="Ensembl" id="ENSMUNT00000013205.2">
    <property type="protein sequence ID" value="ENSMUNP00000011427.2"/>
    <property type="gene ID" value="ENSMUNG00000008990.2"/>
</dbReference>
<dbReference type="Proteomes" id="UP000694405">
    <property type="component" value="Chromosome 6"/>
</dbReference>
<dbReference type="AlphaFoldDB" id="A0A8C6JFK1"/>
<accession>A0A8C6JFK1</accession>
<proteinExistence type="predicted"/>
<sequence>GQTQFWRFQTFALVSLLGIQSNILMECFMIQGFREVLSVNCHLFLVLSSKARSWLKGDNSFLISYAGWLIYQAQHRLINMIFETITNCRHFRNLLGSMHFSSTFLSRFLV</sequence>
<evidence type="ECO:0000313" key="2">
    <source>
        <dbReference type="Proteomes" id="UP000694405"/>
    </source>
</evidence>
<name>A0A8C6JFK1_MELUD</name>
<keyword evidence="2" id="KW-1185">Reference proteome</keyword>
<reference evidence="1" key="2">
    <citation type="submission" date="2025-08" db="UniProtKB">
        <authorList>
            <consortium name="Ensembl"/>
        </authorList>
    </citation>
    <scope>IDENTIFICATION</scope>
</reference>